<feature type="domain" description="AprE-like long alpha-helical hairpin" evidence="7">
    <location>
        <begin position="178"/>
        <end position="360"/>
    </location>
</feature>
<reference evidence="8 9" key="1">
    <citation type="submission" date="2018-03" db="EMBL/GenBank/DDBJ databases">
        <title>The draft genome of Mesorhizobium soli JCM 19897.</title>
        <authorList>
            <person name="Li L."/>
            <person name="Liu L."/>
            <person name="Liang L."/>
            <person name="Wang T."/>
            <person name="Zhang X."/>
        </authorList>
    </citation>
    <scope>NUCLEOTIDE SEQUENCE [LARGE SCALE GENOMIC DNA]</scope>
    <source>
        <strain evidence="8 9">JCM 19897</strain>
    </source>
</reference>
<organism evidence="8 9">
    <name type="scientific">Pseudaminobacter soli</name>
    <name type="common">ex Li et al. 2025</name>
    <dbReference type="NCBI Taxonomy" id="1295366"/>
    <lineage>
        <taxon>Bacteria</taxon>
        <taxon>Pseudomonadati</taxon>
        <taxon>Pseudomonadota</taxon>
        <taxon>Alphaproteobacteria</taxon>
        <taxon>Hyphomicrobiales</taxon>
        <taxon>Phyllobacteriaceae</taxon>
        <taxon>Pseudaminobacter</taxon>
    </lineage>
</organism>
<dbReference type="InterPro" id="IPR058781">
    <property type="entry name" value="HH_AprE-like"/>
</dbReference>
<dbReference type="InterPro" id="IPR019554">
    <property type="entry name" value="Soluble_ligand-bd"/>
</dbReference>
<accession>A0A2P7S7U6</accession>
<proteinExistence type="predicted"/>
<dbReference type="PANTHER" id="PTHR33619:SF3">
    <property type="entry name" value="POLYSACCHARIDE EXPORT PROTEIN GFCE-RELATED"/>
    <property type="match status" value="1"/>
</dbReference>
<dbReference type="AlphaFoldDB" id="A0A2P7S7U6"/>
<dbReference type="Proteomes" id="UP000240653">
    <property type="component" value="Unassembled WGS sequence"/>
</dbReference>
<feature type="chain" id="PRO_5015203918" evidence="4">
    <location>
        <begin position="36"/>
        <end position="454"/>
    </location>
</feature>
<protein>
    <submittedName>
        <fullName evidence="8">Sugar ABC transporter substrate-binding protein</fullName>
    </submittedName>
</protein>
<keyword evidence="1 4" id="KW-0732">Signal</keyword>
<feature type="coiled-coil region" evidence="2">
    <location>
        <begin position="241"/>
        <end position="275"/>
    </location>
</feature>
<comment type="caution">
    <text evidence="8">The sequence shown here is derived from an EMBL/GenBank/DDBJ whole genome shotgun (WGS) entry which is preliminary data.</text>
</comment>
<feature type="domain" description="Polysaccharide export protein N-terminal" evidence="5">
    <location>
        <begin position="35"/>
        <end position="120"/>
    </location>
</feature>
<evidence type="ECO:0000256" key="2">
    <source>
        <dbReference type="SAM" id="Coils"/>
    </source>
</evidence>
<evidence type="ECO:0000259" key="7">
    <source>
        <dbReference type="Pfam" id="PF25994"/>
    </source>
</evidence>
<keyword evidence="2" id="KW-0175">Coiled coil</keyword>
<evidence type="ECO:0000256" key="4">
    <source>
        <dbReference type="SAM" id="SignalP"/>
    </source>
</evidence>
<evidence type="ECO:0000259" key="6">
    <source>
        <dbReference type="Pfam" id="PF10531"/>
    </source>
</evidence>
<dbReference type="Gene3D" id="3.30.1950.10">
    <property type="entry name" value="wza like domain"/>
    <property type="match status" value="1"/>
</dbReference>
<dbReference type="Pfam" id="PF10531">
    <property type="entry name" value="SLBB"/>
    <property type="match status" value="1"/>
</dbReference>
<evidence type="ECO:0000259" key="5">
    <source>
        <dbReference type="Pfam" id="PF02563"/>
    </source>
</evidence>
<feature type="coiled-coil region" evidence="2">
    <location>
        <begin position="336"/>
        <end position="363"/>
    </location>
</feature>
<evidence type="ECO:0000313" key="8">
    <source>
        <dbReference type="EMBL" id="PSJ58544.1"/>
    </source>
</evidence>
<feature type="domain" description="Soluble ligand binding" evidence="6">
    <location>
        <begin position="126"/>
        <end position="161"/>
    </location>
</feature>
<dbReference type="OrthoDB" id="9798876at2"/>
<dbReference type="Pfam" id="PF02563">
    <property type="entry name" value="Poly_export"/>
    <property type="match status" value="1"/>
</dbReference>
<name>A0A2P7S7U6_9HYPH</name>
<dbReference type="InterPro" id="IPR049712">
    <property type="entry name" value="Poly_export"/>
</dbReference>
<gene>
    <name evidence="8" type="ORF">C7I85_19290</name>
</gene>
<evidence type="ECO:0000256" key="1">
    <source>
        <dbReference type="ARBA" id="ARBA00022729"/>
    </source>
</evidence>
<dbReference type="Pfam" id="PF25994">
    <property type="entry name" value="HH_AprE"/>
    <property type="match status" value="1"/>
</dbReference>
<feature type="region of interest" description="Disordered" evidence="3">
    <location>
        <begin position="434"/>
        <end position="454"/>
    </location>
</feature>
<evidence type="ECO:0000313" key="9">
    <source>
        <dbReference type="Proteomes" id="UP000240653"/>
    </source>
</evidence>
<dbReference type="PANTHER" id="PTHR33619">
    <property type="entry name" value="POLYSACCHARIDE EXPORT PROTEIN GFCE-RELATED"/>
    <property type="match status" value="1"/>
</dbReference>
<dbReference type="EMBL" id="PXYL01000010">
    <property type="protein sequence ID" value="PSJ58544.1"/>
    <property type="molecule type" value="Genomic_DNA"/>
</dbReference>
<dbReference type="InterPro" id="IPR003715">
    <property type="entry name" value="Poly_export_N"/>
</dbReference>
<keyword evidence="9" id="KW-1185">Reference proteome</keyword>
<evidence type="ECO:0000256" key="3">
    <source>
        <dbReference type="SAM" id="MobiDB-lite"/>
    </source>
</evidence>
<dbReference type="GO" id="GO:0015159">
    <property type="term" value="F:polysaccharide transmembrane transporter activity"/>
    <property type="evidence" value="ECO:0007669"/>
    <property type="project" value="InterPro"/>
</dbReference>
<sequence>MSASDSAKARRFRNTLAALTLSLVASAPALHGAMAAEYLLGPQDKVRLKIYEWRASKDTIFEWTALNDQFTVGADGTLSLPFVGEIDAAGSTPGALGTAIGNMLMTHMGLGRPPNVAVEVVQFRPFYVFGDVKNAGEFPYRPGLTVLQALSIAGGLRTREDGTGRLAREVISGRGDLSLLTLAGINLMARKARLEAELNSADEIAFPEQLTKRTQDSAATMAMEQERLIFKARQDGMKTQIQALGDLKDFLAKELQALEEQLTLYDKQIELVEKELTGVSSLVSKGLTAAPREMSLERTLAQIRSDRLAAETAVFRARQEISRADISALEVKNKYATEVSETLRETQAQMNEISRKAQTAVQMLHDSEVTTPRLLAQSRGDEAQPIYTVVRPMQDGTASEIAATETTALQPSDTLKIKIPLSTIEEDSLAILSDSSSELPARRAEATTTSTQTQ</sequence>
<feature type="signal peptide" evidence="4">
    <location>
        <begin position="1"/>
        <end position="35"/>
    </location>
</feature>